<dbReference type="EMBL" id="LUEZ02000003">
    <property type="protein sequence ID" value="RDB30931.1"/>
    <property type="molecule type" value="Genomic_DNA"/>
</dbReference>
<organism evidence="2 3">
    <name type="scientific">Hypsizygus marmoreus</name>
    <name type="common">White beech mushroom</name>
    <name type="synonym">Agaricus marmoreus</name>
    <dbReference type="NCBI Taxonomy" id="39966"/>
    <lineage>
        <taxon>Eukaryota</taxon>
        <taxon>Fungi</taxon>
        <taxon>Dikarya</taxon>
        <taxon>Basidiomycota</taxon>
        <taxon>Agaricomycotina</taxon>
        <taxon>Agaricomycetes</taxon>
        <taxon>Agaricomycetidae</taxon>
        <taxon>Agaricales</taxon>
        <taxon>Tricholomatineae</taxon>
        <taxon>Lyophyllaceae</taxon>
        <taxon>Hypsizygus</taxon>
    </lineage>
</organism>
<dbReference type="Proteomes" id="UP000076154">
    <property type="component" value="Unassembled WGS sequence"/>
</dbReference>
<evidence type="ECO:0000313" key="2">
    <source>
        <dbReference type="EMBL" id="RDB30931.1"/>
    </source>
</evidence>
<dbReference type="AlphaFoldDB" id="A0A369K8L4"/>
<gene>
    <name evidence="2" type="ORF">Hypma_004929</name>
</gene>
<feature type="compositionally biased region" description="Basic and acidic residues" evidence="1">
    <location>
        <begin position="86"/>
        <end position="108"/>
    </location>
</feature>
<proteinExistence type="predicted"/>
<feature type="region of interest" description="Disordered" evidence="1">
    <location>
        <begin position="1"/>
        <end position="38"/>
    </location>
</feature>
<evidence type="ECO:0000256" key="1">
    <source>
        <dbReference type="SAM" id="MobiDB-lite"/>
    </source>
</evidence>
<feature type="region of interest" description="Disordered" evidence="1">
    <location>
        <begin position="85"/>
        <end position="118"/>
    </location>
</feature>
<keyword evidence="3" id="KW-1185">Reference proteome</keyword>
<evidence type="ECO:0000313" key="3">
    <source>
        <dbReference type="Proteomes" id="UP000076154"/>
    </source>
</evidence>
<reference evidence="2" key="1">
    <citation type="submission" date="2018-04" db="EMBL/GenBank/DDBJ databases">
        <title>Whole genome sequencing of Hypsizygus marmoreus.</title>
        <authorList>
            <person name="Choi I.-G."/>
            <person name="Min B."/>
            <person name="Kim J.-G."/>
            <person name="Kim S."/>
            <person name="Oh Y.-L."/>
            <person name="Kong W.-S."/>
            <person name="Park H."/>
            <person name="Jeong J."/>
            <person name="Song E.-S."/>
        </authorList>
    </citation>
    <scope>NUCLEOTIDE SEQUENCE [LARGE SCALE GENOMIC DNA]</scope>
    <source>
        <strain evidence="2">51987-8</strain>
    </source>
</reference>
<comment type="caution">
    <text evidence="2">The sequence shown here is derived from an EMBL/GenBank/DDBJ whole genome shotgun (WGS) entry which is preliminary data.</text>
</comment>
<name>A0A369K8L4_HYPMA</name>
<dbReference type="InParanoid" id="A0A369K8L4"/>
<sequence>MGDDLPHQSWIAPWSKLAQDNDRRARHQPPDHKHSRRLCETMGDDLPHQSWIAPWVESAQDNDRRAPTSASGSQAFAKVVQTMGDDLPHQSMDRTLGRELAQDNDRRAPTSASDHKHSRRLCETMGDDLPHQSGSHLGQKLAQVMTGEPRHQPPDHKHFAKVVRNNGRHPPTLPLDAPWVRSCAK</sequence>
<feature type="compositionally biased region" description="Basic and acidic residues" evidence="1">
    <location>
        <begin position="19"/>
        <end position="32"/>
    </location>
</feature>
<protein>
    <submittedName>
        <fullName evidence="2">Uncharacterized protein</fullName>
    </submittedName>
</protein>
<accession>A0A369K8L4</accession>